<dbReference type="GeneID" id="93865143"/>
<dbReference type="KEGG" id="ttm:Tthe_2326"/>
<dbReference type="RefSeq" id="WP_013298757.1">
    <property type="nucleotide sequence ID" value="NC_014410.1"/>
</dbReference>
<keyword evidence="1" id="KW-1133">Transmembrane helix</keyword>
<proteinExistence type="predicted"/>
<dbReference type="AlphaFoldDB" id="D9TS74"/>
<dbReference type="HOGENOM" id="CLU_101805_0_0_9"/>
<dbReference type="STRING" id="580327.Tthe_2326"/>
<accession>D9TS74</accession>
<dbReference type="EMBL" id="CP002171">
    <property type="protein sequence ID" value="ADL69797.1"/>
    <property type="molecule type" value="Genomic_DNA"/>
</dbReference>
<keyword evidence="2" id="KW-0732">Signal</keyword>
<dbReference type="InterPro" id="IPR029109">
    <property type="entry name" value="Ntox35"/>
</dbReference>
<keyword evidence="1" id="KW-0472">Membrane</keyword>
<dbReference type="Pfam" id="PF15534">
    <property type="entry name" value="Ntox35"/>
    <property type="match status" value="1"/>
</dbReference>
<feature type="domain" description="Bacterial toxin 35" evidence="3">
    <location>
        <begin position="160"/>
        <end position="235"/>
    </location>
</feature>
<feature type="signal peptide" evidence="2">
    <location>
        <begin position="1"/>
        <end position="27"/>
    </location>
</feature>
<dbReference type="eggNOG" id="ENOG5033DP6">
    <property type="taxonomic scope" value="Bacteria"/>
</dbReference>
<protein>
    <recommendedName>
        <fullName evidence="3">Bacterial toxin 35 domain-containing protein</fullName>
    </recommendedName>
</protein>
<feature type="transmembrane region" description="Helical" evidence="1">
    <location>
        <begin position="110"/>
        <end position="132"/>
    </location>
</feature>
<evidence type="ECO:0000313" key="5">
    <source>
        <dbReference type="Proteomes" id="UP000001626"/>
    </source>
</evidence>
<evidence type="ECO:0000256" key="1">
    <source>
        <dbReference type="SAM" id="Phobius"/>
    </source>
</evidence>
<name>D9TS74_THETC</name>
<keyword evidence="1" id="KW-0812">Transmembrane</keyword>
<dbReference type="Proteomes" id="UP000001626">
    <property type="component" value="Chromosome"/>
</dbReference>
<evidence type="ECO:0000313" key="4">
    <source>
        <dbReference type="EMBL" id="ADL69797.1"/>
    </source>
</evidence>
<feature type="chain" id="PRO_5003129277" description="Bacterial toxin 35 domain-containing protein" evidence="2">
    <location>
        <begin position="28"/>
        <end position="238"/>
    </location>
</feature>
<gene>
    <name evidence="4" type="ordered locus">Tthe_2326</name>
</gene>
<keyword evidence="5" id="KW-1185">Reference proteome</keyword>
<sequence length="238" mass="26541">MKNLTRKIVSFILMILMVSNIGISAFASENESSSKNANIDKCNIVITDDGVYINDVYYTQEQFVKLLDTAVVVDKTELKDDNSAMRSVGVQSATGALIAGTWWIPGVGEVVITAAGVVIIGGTVIAAGTWLYKKVVDWFEARAEEKIIDKALKDLDGQPNKQRHIKDPKHNWDKIIKGAITWEKVRNTIEKVMKEGTESRYGSAYKRVLKVGKETVTVTFQKVSDNIWKISDAWVNKE</sequence>
<organism evidence="4 5">
    <name type="scientific">Thermoanaerobacterium thermosaccharolyticum (strain ATCC 7956 / DSM 571 / NCIMB 9385 / NCA 3814 / NCTC 13789 / WDCM 00135 / 2032)</name>
    <name type="common">Clostridium thermosaccharolyticum</name>
    <dbReference type="NCBI Taxonomy" id="580327"/>
    <lineage>
        <taxon>Bacteria</taxon>
        <taxon>Bacillati</taxon>
        <taxon>Bacillota</taxon>
        <taxon>Clostridia</taxon>
        <taxon>Thermoanaerobacterales</taxon>
        <taxon>Thermoanaerobacteraceae</taxon>
        <taxon>Thermoanaerobacterium</taxon>
    </lineage>
</organism>
<dbReference type="OrthoDB" id="2051413at2"/>
<evidence type="ECO:0000259" key="3">
    <source>
        <dbReference type="Pfam" id="PF15534"/>
    </source>
</evidence>
<reference evidence="4 5" key="1">
    <citation type="submission" date="2010-08" db="EMBL/GenBank/DDBJ databases">
        <title>Complete sequence of Thermoanaerobacterium thermosaccharolyticum DSM 571.</title>
        <authorList>
            <consortium name="US DOE Joint Genome Institute"/>
            <person name="Lucas S."/>
            <person name="Copeland A."/>
            <person name="Lapidus A."/>
            <person name="Cheng J.-F."/>
            <person name="Bruce D."/>
            <person name="Goodwin L."/>
            <person name="Pitluck S."/>
            <person name="Teshima H."/>
            <person name="Detter J.C."/>
            <person name="Han C."/>
            <person name="Tapia R."/>
            <person name="Land M."/>
            <person name="Hauser L."/>
            <person name="Chang Y.-J."/>
            <person name="Jeffries C."/>
            <person name="Kyrpides N."/>
            <person name="Ivanova N."/>
            <person name="Mikhailova N."/>
            <person name="Hemme C.L."/>
            <person name="Woyke T."/>
        </authorList>
    </citation>
    <scope>NUCLEOTIDE SEQUENCE [LARGE SCALE GENOMIC DNA]</scope>
    <source>
        <strain evidence="5">ATCC 7956 / DSM 571 / NCIMB 9385 / NCA 3814 / NCTC 13789 / WDCM 00135 / 2032</strain>
    </source>
</reference>
<evidence type="ECO:0000256" key="2">
    <source>
        <dbReference type="SAM" id="SignalP"/>
    </source>
</evidence>